<dbReference type="AlphaFoldDB" id="A0A1R2APK4"/>
<name>A0A1R2APK4_9CILI</name>
<accession>A0A1R2APK4</accession>
<dbReference type="EMBL" id="MPUH01001710">
    <property type="protein sequence ID" value="OMJ66468.1"/>
    <property type="molecule type" value="Genomic_DNA"/>
</dbReference>
<protein>
    <submittedName>
        <fullName evidence="2">Uncharacterized protein</fullName>
    </submittedName>
</protein>
<dbReference type="Proteomes" id="UP000187209">
    <property type="component" value="Unassembled WGS sequence"/>
</dbReference>
<comment type="caution">
    <text evidence="2">The sequence shown here is derived from an EMBL/GenBank/DDBJ whole genome shotgun (WGS) entry which is preliminary data.</text>
</comment>
<sequence length="252" mass="28227">MAFNCCSNCLPLLLEYHSTSLDLERKLQMQKIELSKLQFEKQIRDLASLSFSQVTAPETPNSKINFHSLSESSASETELKHSLSPLQVIPVIQKPDTSLDLHLEKELLLKNSLNELKSSLNSLVSSTELFKSSVETLKKSSDWAYSDSQKLKEDSLFTFQEGFNNMYLEPGQRPFDETKKSSLMSPLRESDLKNSKELSSGITVKSIEKLPGTPVSDLLGSSNKPSSSFNKAFLTLDELQGSSGRRNLFDHK</sequence>
<reference evidence="2 3" key="1">
    <citation type="submission" date="2016-11" db="EMBL/GenBank/DDBJ databases">
        <title>The macronuclear genome of Stentor coeruleus: a giant cell with tiny introns.</title>
        <authorList>
            <person name="Slabodnick M."/>
            <person name="Ruby J.G."/>
            <person name="Reiff S.B."/>
            <person name="Swart E.C."/>
            <person name="Gosai S."/>
            <person name="Prabakaran S."/>
            <person name="Witkowska E."/>
            <person name="Larue G.E."/>
            <person name="Fisher S."/>
            <person name="Freeman R.M."/>
            <person name="Gunawardena J."/>
            <person name="Chu W."/>
            <person name="Stover N.A."/>
            <person name="Gregory B.D."/>
            <person name="Nowacki M."/>
            <person name="Derisi J."/>
            <person name="Roy S.W."/>
            <person name="Marshall W.F."/>
            <person name="Sood P."/>
        </authorList>
    </citation>
    <scope>NUCLEOTIDE SEQUENCE [LARGE SCALE GENOMIC DNA]</scope>
    <source>
        <strain evidence="2">WM001</strain>
    </source>
</reference>
<gene>
    <name evidence="2" type="ORF">SteCoe_36667</name>
</gene>
<keyword evidence="3" id="KW-1185">Reference proteome</keyword>
<evidence type="ECO:0000256" key="1">
    <source>
        <dbReference type="SAM" id="MobiDB-lite"/>
    </source>
</evidence>
<evidence type="ECO:0000313" key="3">
    <source>
        <dbReference type="Proteomes" id="UP000187209"/>
    </source>
</evidence>
<evidence type="ECO:0000313" key="2">
    <source>
        <dbReference type="EMBL" id="OMJ66468.1"/>
    </source>
</evidence>
<feature type="region of interest" description="Disordered" evidence="1">
    <location>
        <begin position="168"/>
        <end position="196"/>
    </location>
</feature>
<proteinExistence type="predicted"/>
<organism evidence="2 3">
    <name type="scientific">Stentor coeruleus</name>
    <dbReference type="NCBI Taxonomy" id="5963"/>
    <lineage>
        <taxon>Eukaryota</taxon>
        <taxon>Sar</taxon>
        <taxon>Alveolata</taxon>
        <taxon>Ciliophora</taxon>
        <taxon>Postciliodesmatophora</taxon>
        <taxon>Heterotrichea</taxon>
        <taxon>Heterotrichida</taxon>
        <taxon>Stentoridae</taxon>
        <taxon>Stentor</taxon>
    </lineage>
</organism>